<evidence type="ECO:0000313" key="10">
    <source>
        <dbReference type="EMBL" id="KAE9285057.1"/>
    </source>
</evidence>
<name>A0A6A3D7S7_9STRA</name>
<evidence type="ECO:0000313" key="5">
    <source>
        <dbReference type="EMBL" id="KAE9075529.1"/>
    </source>
</evidence>
<proteinExistence type="predicted"/>
<dbReference type="Proteomes" id="UP000437068">
    <property type="component" value="Unassembled WGS sequence"/>
</dbReference>
<dbReference type="Proteomes" id="UP000429523">
    <property type="component" value="Unassembled WGS sequence"/>
</dbReference>
<dbReference type="Proteomes" id="UP000441208">
    <property type="component" value="Unassembled WGS sequence"/>
</dbReference>
<evidence type="ECO:0000313" key="19">
    <source>
        <dbReference type="Proteomes" id="UP000488956"/>
    </source>
</evidence>
<evidence type="ECO:0000313" key="9">
    <source>
        <dbReference type="EMBL" id="KAE9274218.1"/>
    </source>
</evidence>
<keyword evidence="12" id="KW-1185">Reference proteome</keyword>
<evidence type="ECO:0000313" key="18">
    <source>
        <dbReference type="Proteomes" id="UP000486351"/>
    </source>
</evidence>
<evidence type="ECO:0000313" key="15">
    <source>
        <dbReference type="Proteomes" id="UP000441208"/>
    </source>
</evidence>
<dbReference type="EMBL" id="QXFX01003593">
    <property type="protein sequence ID" value="KAE9068099.1"/>
    <property type="molecule type" value="Genomic_DNA"/>
</dbReference>
<evidence type="ECO:0000313" key="16">
    <source>
        <dbReference type="Proteomes" id="UP000460718"/>
    </source>
</evidence>
<evidence type="ECO:0000313" key="12">
    <source>
        <dbReference type="Proteomes" id="UP000433483"/>
    </source>
</evidence>
<organism evidence="2 11">
    <name type="scientific">Phytophthora fragariae</name>
    <dbReference type="NCBI Taxonomy" id="53985"/>
    <lineage>
        <taxon>Eukaryota</taxon>
        <taxon>Sar</taxon>
        <taxon>Stramenopiles</taxon>
        <taxon>Oomycota</taxon>
        <taxon>Peronosporomycetes</taxon>
        <taxon>Peronosporales</taxon>
        <taxon>Peronosporaceae</taxon>
        <taxon>Phytophthora</taxon>
    </lineage>
</organism>
<accession>A0A6A3D7S7</accession>
<feature type="region of interest" description="Disordered" evidence="1">
    <location>
        <begin position="36"/>
        <end position="56"/>
    </location>
</feature>
<dbReference type="EMBL" id="QXGC01003593">
    <property type="protein sequence ID" value="KAE9174505.1"/>
    <property type="molecule type" value="Genomic_DNA"/>
</dbReference>
<dbReference type="Proteomes" id="UP000433483">
    <property type="component" value="Unassembled WGS sequence"/>
</dbReference>
<dbReference type="Proteomes" id="UP000460718">
    <property type="component" value="Unassembled WGS sequence"/>
</dbReference>
<dbReference type="Proteomes" id="UP000440367">
    <property type="component" value="Unassembled WGS sequence"/>
</dbReference>
<evidence type="ECO:0000313" key="3">
    <source>
        <dbReference type="EMBL" id="KAE8969961.1"/>
    </source>
</evidence>
<dbReference type="EMBL" id="QXFW01003575">
    <property type="protein sequence ID" value="KAE8969961.1"/>
    <property type="molecule type" value="Genomic_DNA"/>
</dbReference>
<evidence type="ECO:0000313" key="11">
    <source>
        <dbReference type="Proteomes" id="UP000429523"/>
    </source>
</evidence>
<comment type="caution">
    <text evidence="2">The sequence shown here is derived from an EMBL/GenBank/DDBJ whole genome shotgun (WGS) entry which is preliminary data.</text>
</comment>
<dbReference type="EMBL" id="QXGB01002620">
    <property type="protein sequence ID" value="KAE9176404.1"/>
    <property type="molecule type" value="Genomic_DNA"/>
</dbReference>
<evidence type="ECO:0000313" key="6">
    <source>
        <dbReference type="EMBL" id="KAE9156448.1"/>
    </source>
</evidence>
<dbReference type="EMBL" id="QXGE01003609">
    <property type="protein sequence ID" value="KAE9274218.1"/>
    <property type="molecule type" value="Genomic_DNA"/>
</dbReference>
<reference evidence="11 12" key="1">
    <citation type="submission" date="2018-08" db="EMBL/GenBank/DDBJ databases">
        <title>Genomic investigation of the strawberry pathogen Phytophthora fragariae indicates pathogenicity is determined by transcriptional variation in three key races.</title>
        <authorList>
            <person name="Adams T.M."/>
            <person name="Armitage A.D."/>
            <person name="Sobczyk M.K."/>
            <person name="Bates H.J."/>
            <person name="Dunwell J.M."/>
            <person name="Nellist C.F."/>
            <person name="Harrison R.J."/>
        </authorList>
    </citation>
    <scope>NUCLEOTIDE SEQUENCE [LARGE SCALE GENOMIC DNA]</scope>
    <source>
        <strain evidence="9 13">A4</strain>
        <strain evidence="6 14">BC-1</strain>
        <strain evidence="7 17">BC-23</strain>
        <strain evidence="8 12">NOV-27</strain>
        <strain evidence="5 15">NOV-71</strain>
        <strain evidence="10 18">NOV-77</strain>
        <strain evidence="2 11">NOV-9</strain>
        <strain evidence="4 19">ONT-3</strain>
        <strain evidence="3 16">SCRP245</strain>
    </source>
</reference>
<sequence>MWHSAKLCVAQTSCVLLIVLCATTALLCDLNTYSSSDPLFQSDGLGNPLKQIRSAD</sequence>
<dbReference type="EMBL" id="QXGF01011349">
    <property type="protein sequence ID" value="KAE8916223.1"/>
    <property type="molecule type" value="Genomic_DNA"/>
</dbReference>
<dbReference type="Proteomes" id="UP000486351">
    <property type="component" value="Unassembled WGS sequence"/>
</dbReference>
<protein>
    <submittedName>
        <fullName evidence="2">Uncharacterized protein</fullName>
    </submittedName>
</protein>
<evidence type="ECO:0000313" key="7">
    <source>
        <dbReference type="EMBL" id="KAE9174505.1"/>
    </source>
</evidence>
<dbReference type="EMBL" id="QXFY01003448">
    <property type="protein sequence ID" value="KAE9285057.1"/>
    <property type="molecule type" value="Genomic_DNA"/>
</dbReference>
<dbReference type="Proteomes" id="UP000476176">
    <property type="component" value="Unassembled WGS sequence"/>
</dbReference>
<gene>
    <name evidence="9" type="ORF">PF001_g27159</name>
    <name evidence="6" type="ORF">PF002_g33616</name>
    <name evidence="7" type="ORF">PF004_g26642</name>
    <name evidence="8" type="ORF">PF005_g24971</name>
    <name evidence="5" type="ORF">PF007_g24969</name>
    <name evidence="10" type="ORF">PF008_g27011</name>
    <name evidence="2" type="ORF">PF009_g33451</name>
    <name evidence="4" type="ORF">PF010_g27197</name>
    <name evidence="3" type="ORF">PF011_g26599</name>
</gene>
<evidence type="ECO:0000256" key="1">
    <source>
        <dbReference type="SAM" id="MobiDB-lite"/>
    </source>
</evidence>
<evidence type="ECO:0000313" key="8">
    <source>
        <dbReference type="EMBL" id="KAE9176404.1"/>
    </source>
</evidence>
<evidence type="ECO:0000313" key="17">
    <source>
        <dbReference type="Proteomes" id="UP000476176"/>
    </source>
</evidence>
<evidence type="ECO:0000313" key="4">
    <source>
        <dbReference type="EMBL" id="KAE9068099.1"/>
    </source>
</evidence>
<dbReference type="Proteomes" id="UP000488956">
    <property type="component" value="Unassembled WGS sequence"/>
</dbReference>
<evidence type="ECO:0000313" key="14">
    <source>
        <dbReference type="Proteomes" id="UP000440367"/>
    </source>
</evidence>
<evidence type="ECO:0000313" key="2">
    <source>
        <dbReference type="EMBL" id="KAE8916223.1"/>
    </source>
</evidence>
<dbReference type="EMBL" id="QXFZ01002597">
    <property type="protein sequence ID" value="KAE9075529.1"/>
    <property type="molecule type" value="Genomic_DNA"/>
</dbReference>
<dbReference type="AlphaFoldDB" id="A0A6A3D7S7"/>
<dbReference type="EMBL" id="QXGD01011108">
    <property type="protein sequence ID" value="KAE9156448.1"/>
    <property type="molecule type" value="Genomic_DNA"/>
</dbReference>
<evidence type="ECO:0000313" key="13">
    <source>
        <dbReference type="Proteomes" id="UP000437068"/>
    </source>
</evidence>